<dbReference type="Pfam" id="PF06271">
    <property type="entry name" value="RDD"/>
    <property type="match status" value="1"/>
</dbReference>
<keyword evidence="3 6" id="KW-0812">Transmembrane</keyword>
<dbReference type="GO" id="GO:0005886">
    <property type="term" value="C:plasma membrane"/>
    <property type="evidence" value="ECO:0007669"/>
    <property type="project" value="UniProtKB-SubCell"/>
</dbReference>
<dbReference type="InterPro" id="IPR010432">
    <property type="entry name" value="RDD"/>
</dbReference>
<keyword evidence="2" id="KW-1003">Cell membrane</keyword>
<evidence type="ECO:0000259" key="7">
    <source>
        <dbReference type="Pfam" id="PF06271"/>
    </source>
</evidence>
<keyword evidence="4 6" id="KW-1133">Transmembrane helix</keyword>
<keyword evidence="9" id="KW-1185">Reference proteome</keyword>
<sequence length="322" mass="35120">MDTEFEKEAVVVTPAPLAAMWRRYVAFLADWIILSLGGYIVGMLLFDPLVRLGLWTRVIGVVIATVYFGIFDSGWGGASSPGKKMLGIRVVDDGGRVLGPIRSVVRAALICAPFMLTNLFPMEGERPWGALALNGLIGGWMSATLYLLAFNRGTRQGLHDLATRSFVVHGRATRQGLATYTFWQPHIVIAVAFVALSVPAGMAGLPMYMHFAPGSVSPVTSTTTVPDTGPVQVLGSRLTWKLKTAHDKNPPECLTAWFHLAGTGVDDESVARSLAMRMVAHYHCRVVTNLTVRMQYGFDLGFSSGTRFRDFVIDEADLTRSP</sequence>
<dbReference type="InterPro" id="IPR051791">
    <property type="entry name" value="Pra-immunoreactive"/>
</dbReference>
<feature type="transmembrane region" description="Helical" evidence="6">
    <location>
        <begin position="187"/>
        <end position="208"/>
    </location>
</feature>
<feature type="transmembrane region" description="Helical" evidence="6">
    <location>
        <begin position="24"/>
        <end position="46"/>
    </location>
</feature>
<evidence type="ECO:0000256" key="4">
    <source>
        <dbReference type="ARBA" id="ARBA00022989"/>
    </source>
</evidence>
<dbReference type="Proteomes" id="UP000316093">
    <property type="component" value="Chromosome"/>
</dbReference>
<dbReference type="PANTHER" id="PTHR36115">
    <property type="entry name" value="PROLINE-RICH ANTIGEN HOMOLOG-RELATED"/>
    <property type="match status" value="1"/>
</dbReference>
<evidence type="ECO:0000256" key="2">
    <source>
        <dbReference type="ARBA" id="ARBA00022475"/>
    </source>
</evidence>
<dbReference type="PANTHER" id="PTHR36115:SF6">
    <property type="entry name" value="PROLINE-RICH ANTIGEN HOMOLOG"/>
    <property type="match status" value="1"/>
</dbReference>
<protein>
    <submittedName>
        <fullName evidence="8">RDD family protein</fullName>
    </submittedName>
</protein>
<gene>
    <name evidence="8" type="ORF">FIV34_14710</name>
</gene>
<evidence type="ECO:0000313" key="8">
    <source>
        <dbReference type="EMBL" id="QDE40370.1"/>
    </source>
</evidence>
<dbReference type="EMBL" id="CP041046">
    <property type="protein sequence ID" value="QDE40370.1"/>
    <property type="molecule type" value="Genomic_DNA"/>
</dbReference>
<evidence type="ECO:0000256" key="5">
    <source>
        <dbReference type="ARBA" id="ARBA00023136"/>
    </source>
</evidence>
<evidence type="ECO:0000256" key="1">
    <source>
        <dbReference type="ARBA" id="ARBA00004651"/>
    </source>
</evidence>
<dbReference type="OrthoDB" id="9787732at2"/>
<dbReference type="AlphaFoldDB" id="A0A4Y5Z4L5"/>
<accession>A0A4Y5Z4L5</accession>
<dbReference type="KEGG" id="lpy:FIV34_14710"/>
<feature type="transmembrane region" description="Helical" evidence="6">
    <location>
        <begin position="58"/>
        <end position="77"/>
    </location>
</feature>
<feature type="transmembrane region" description="Helical" evidence="6">
    <location>
        <begin position="128"/>
        <end position="149"/>
    </location>
</feature>
<feature type="domain" description="RDD" evidence="7">
    <location>
        <begin position="18"/>
        <end position="163"/>
    </location>
</feature>
<name>A0A4Y5Z4L5_9GAMM</name>
<dbReference type="RefSeq" id="WP_139984015.1">
    <property type="nucleotide sequence ID" value="NZ_CP041046.1"/>
</dbReference>
<keyword evidence="5 6" id="KW-0472">Membrane</keyword>
<organism evidence="8 9">
    <name type="scientific">Luteibacter pinisoli</name>
    <dbReference type="NCBI Taxonomy" id="2589080"/>
    <lineage>
        <taxon>Bacteria</taxon>
        <taxon>Pseudomonadati</taxon>
        <taxon>Pseudomonadota</taxon>
        <taxon>Gammaproteobacteria</taxon>
        <taxon>Lysobacterales</taxon>
        <taxon>Rhodanobacteraceae</taxon>
        <taxon>Luteibacter</taxon>
    </lineage>
</organism>
<reference evidence="8 9" key="1">
    <citation type="submission" date="2019-06" db="EMBL/GenBank/DDBJ databases">
        <title>A complete genome sequence for Luteibacter pinisoli MAH-14.</title>
        <authorList>
            <person name="Baltrus D.A."/>
        </authorList>
    </citation>
    <scope>NUCLEOTIDE SEQUENCE [LARGE SCALE GENOMIC DNA]</scope>
    <source>
        <strain evidence="8 9">MAH-14</strain>
    </source>
</reference>
<comment type="subcellular location">
    <subcellularLocation>
        <location evidence="1">Cell membrane</location>
        <topology evidence="1">Multi-pass membrane protein</topology>
    </subcellularLocation>
</comment>
<evidence type="ECO:0000256" key="6">
    <source>
        <dbReference type="SAM" id="Phobius"/>
    </source>
</evidence>
<evidence type="ECO:0000256" key="3">
    <source>
        <dbReference type="ARBA" id="ARBA00022692"/>
    </source>
</evidence>
<proteinExistence type="predicted"/>
<evidence type="ECO:0000313" key="9">
    <source>
        <dbReference type="Proteomes" id="UP000316093"/>
    </source>
</evidence>